<dbReference type="GO" id="GO:0006950">
    <property type="term" value="P:response to stress"/>
    <property type="evidence" value="ECO:0007669"/>
    <property type="project" value="TreeGrafter"/>
</dbReference>
<dbReference type="InterPro" id="IPR036388">
    <property type="entry name" value="WH-like_DNA-bd_sf"/>
</dbReference>
<dbReference type="Gene3D" id="1.10.10.10">
    <property type="entry name" value="Winged helix-like DNA-binding domain superfamily/Winged helix DNA-binding domain"/>
    <property type="match status" value="1"/>
</dbReference>
<dbReference type="PROSITE" id="PS50995">
    <property type="entry name" value="HTH_MARR_2"/>
    <property type="match status" value="1"/>
</dbReference>
<dbReference type="Pfam" id="PF12802">
    <property type="entry name" value="MarR_2"/>
    <property type="match status" value="1"/>
</dbReference>
<dbReference type="SMART" id="SM00347">
    <property type="entry name" value="HTH_MARR"/>
    <property type="match status" value="1"/>
</dbReference>
<dbReference type="InterPro" id="IPR000835">
    <property type="entry name" value="HTH_MarR-typ"/>
</dbReference>
<dbReference type="GO" id="GO:0003700">
    <property type="term" value="F:DNA-binding transcription factor activity"/>
    <property type="evidence" value="ECO:0007669"/>
    <property type="project" value="InterPro"/>
</dbReference>
<name>A0AAE3KE43_9PSEU</name>
<protein>
    <submittedName>
        <fullName evidence="2">DNA-binding transcriptional regulator, MarR family</fullName>
    </submittedName>
</protein>
<feature type="domain" description="HTH marR-type" evidence="1">
    <location>
        <begin position="1"/>
        <end position="146"/>
    </location>
</feature>
<proteinExistence type="predicted"/>
<dbReference type="PANTHER" id="PTHR33164">
    <property type="entry name" value="TRANSCRIPTIONAL REGULATOR, MARR FAMILY"/>
    <property type="match status" value="1"/>
</dbReference>
<accession>A0AAE3KE43</accession>
<sequence length="152" mass="16951">METPAEDVAPTRLTGLPSWLMTQTAAHAHRLVANGLAAVDARGYHYRLLATLDEFGPASQAALGRRTGIHLSDMVAAINELADRKLVVRAPDPTDRRRNVITITPTGRRQLRRLDKQLDRVQEDLLAPLTSAERDQLTLLLARLLNHHARHH</sequence>
<keyword evidence="3" id="KW-1185">Reference proteome</keyword>
<gene>
    <name evidence="2" type="ORF">LX83_000285</name>
</gene>
<dbReference type="Proteomes" id="UP001206128">
    <property type="component" value="Unassembled WGS sequence"/>
</dbReference>
<dbReference type="InterPro" id="IPR036390">
    <property type="entry name" value="WH_DNA-bd_sf"/>
</dbReference>
<keyword evidence="2" id="KW-0238">DNA-binding</keyword>
<dbReference type="RefSeq" id="WP_253766098.1">
    <property type="nucleotide sequence ID" value="NZ_JAMTCK010000001.1"/>
</dbReference>
<dbReference type="GO" id="GO:0003677">
    <property type="term" value="F:DNA binding"/>
    <property type="evidence" value="ECO:0007669"/>
    <property type="project" value="UniProtKB-KW"/>
</dbReference>
<reference evidence="2" key="1">
    <citation type="submission" date="2022-06" db="EMBL/GenBank/DDBJ databases">
        <title>Genomic Encyclopedia of Archaeal and Bacterial Type Strains, Phase II (KMG-II): from individual species to whole genera.</title>
        <authorList>
            <person name="Goeker M."/>
        </authorList>
    </citation>
    <scope>NUCLEOTIDE SEQUENCE</scope>
    <source>
        <strain evidence="2">DSM 43935</strain>
    </source>
</reference>
<dbReference type="SUPFAM" id="SSF46785">
    <property type="entry name" value="Winged helix' DNA-binding domain"/>
    <property type="match status" value="1"/>
</dbReference>
<dbReference type="EMBL" id="JAMTCK010000001">
    <property type="protein sequence ID" value="MCP2163445.1"/>
    <property type="molecule type" value="Genomic_DNA"/>
</dbReference>
<dbReference type="PANTHER" id="PTHR33164:SF95">
    <property type="entry name" value="TRANSCRIPTIONAL REGULATOR"/>
    <property type="match status" value="1"/>
</dbReference>
<dbReference type="InterPro" id="IPR039422">
    <property type="entry name" value="MarR/SlyA-like"/>
</dbReference>
<comment type="caution">
    <text evidence="2">The sequence shown here is derived from an EMBL/GenBank/DDBJ whole genome shotgun (WGS) entry which is preliminary data.</text>
</comment>
<evidence type="ECO:0000313" key="2">
    <source>
        <dbReference type="EMBL" id="MCP2163445.1"/>
    </source>
</evidence>
<dbReference type="AlphaFoldDB" id="A0AAE3KE43"/>
<organism evidence="2 3">
    <name type="scientific">Goodfellowiella coeruleoviolacea</name>
    <dbReference type="NCBI Taxonomy" id="334858"/>
    <lineage>
        <taxon>Bacteria</taxon>
        <taxon>Bacillati</taxon>
        <taxon>Actinomycetota</taxon>
        <taxon>Actinomycetes</taxon>
        <taxon>Pseudonocardiales</taxon>
        <taxon>Pseudonocardiaceae</taxon>
        <taxon>Goodfellowiella</taxon>
    </lineage>
</organism>
<evidence type="ECO:0000259" key="1">
    <source>
        <dbReference type="PROSITE" id="PS50995"/>
    </source>
</evidence>
<evidence type="ECO:0000313" key="3">
    <source>
        <dbReference type="Proteomes" id="UP001206128"/>
    </source>
</evidence>